<sequence length="70" mass="8323">MLKTKRKEKHLTVRQFAEILGISKSYVTKLEKHPQRCNPTINLILKLSIVLGLCPYFVFKFFIEDRKDQE</sequence>
<accession>A0A6N3FPN1</accession>
<dbReference type="PROSITE" id="PS50943">
    <property type="entry name" value="HTH_CROC1"/>
    <property type="match status" value="1"/>
</dbReference>
<dbReference type="SMART" id="SM00530">
    <property type="entry name" value="HTH_XRE"/>
    <property type="match status" value="1"/>
</dbReference>
<name>A0A6N3FPN1_CLOBU</name>
<reference evidence="3" key="1">
    <citation type="submission" date="2019-11" db="EMBL/GenBank/DDBJ databases">
        <authorList>
            <person name="Feng L."/>
        </authorList>
    </citation>
    <scope>NUCLEOTIDE SEQUENCE</scope>
    <source>
        <strain evidence="3">CButyricumLFYP62</strain>
    </source>
</reference>
<dbReference type="GO" id="GO:0003677">
    <property type="term" value="F:DNA binding"/>
    <property type="evidence" value="ECO:0007669"/>
    <property type="project" value="InterPro"/>
</dbReference>
<dbReference type="AlphaFoldDB" id="A0A6N3FPN1"/>
<evidence type="ECO:0000259" key="2">
    <source>
        <dbReference type="PROSITE" id="PS50943"/>
    </source>
</evidence>
<evidence type="ECO:0000256" key="1">
    <source>
        <dbReference type="SAM" id="Phobius"/>
    </source>
</evidence>
<keyword evidence="1" id="KW-0472">Membrane</keyword>
<protein>
    <submittedName>
        <fullName evidence="3">Helix-turn-helix</fullName>
    </submittedName>
</protein>
<dbReference type="EMBL" id="CACRTU010000024">
    <property type="protein sequence ID" value="VYU53905.1"/>
    <property type="molecule type" value="Genomic_DNA"/>
</dbReference>
<dbReference type="CDD" id="cd00093">
    <property type="entry name" value="HTH_XRE"/>
    <property type="match status" value="1"/>
</dbReference>
<dbReference type="InterPro" id="IPR010982">
    <property type="entry name" value="Lambda_DNA-bd_dom_sf"/>
</dbReference>
<gene>
    <name evidence="3" type="ORF">CBLFYP62_02676</name>
</gene>
<keyword evidence="1" id="KW-0812">Transmembrane</keyword>
<dbReference type="InterPro" id="IPR001387">
    <property type="entry name" value="Cro/C1-type_HTH"/>
</dbReference>
<dbReference type="Gene3D" id="1.10.260.40">
    <property type="entry name" value="lambda repressor-like DNA-binding domains"/>
    <property type="match status" value="1"/>
</dbReference>
<feature type="transmembrane region" description="Helical" evidence="1">
    <location>
        <begin position="43"/>
        <end position="63"/>
    </location>
</feature>
<dbReference type="Pfam" id="PF01381">
    <property type="entry name" value="HTH_3"/>
    <property type="match status" value="1"/>
</dbReference>
<feature type="domain" description="HTH cro/C1-type" evidence="2">
    <location>
        <begin position="2"/>
        <end position="57"/>
    </location>
</feature>
<keyword evidence="1" id="KW-1133">Transmembrane helix</keyword>
<organism evidence="3">
    <name type="scientific">Clostridium butyricum</name>
    <dbReference type="NCBI Taxonomy" id="1492"/>
    <lineage>
        <taxon>Bacteria</taxon>
        <taxon>Bacillati</taxon>
        <taxon>Bacillota</taxon>
        <taxon>Clostridia</taxon>
        <taxon>Eubacteriales</taxon>
        <taxon>Clostridiaceae</taxon>
        <taxon>Clostridium</taxon>
    </lineage>
</organism>
<evidence type="ECO:0000313" key="3">
    <source>
        <dbReference type="EMBL" id="VYU53905.1"/>
    </source>
</evidence>
<dbReference type="RefSeq" id="WP_156737080.1">
    <property type="nucleotide sequence ID" value="NZ_CACRTU010000024.1"/>
</dbReference>
<dbReference type="SUPFAM" id="SSF47413">
    <property type="entry name" value="lambda repressor-like DNA-binding domains"/>
    <property type="match status" value="1"/>
</dbReference>
<proteinExistence type="predicted"/>